<dbReference type="Pfam" id="PF04542">
    <property type="entry name" value="Sigma70_r2"/>
    <property type="match status" value="1"/>
</dbReference>
<dbReference type="InterPro" id="IPR013325">
    <property type="entry name" value="RNA_pol_sigma_r2"/>
</dbReference>
<evidence type="ECO:0000313" key="8">
    <source>
        <dbReference type="Proteomes" id="UP001500791"/>
    </source>
</evidence>
<dbReference type="Gene3D" id="1.10.10.10">
    <property type="entry name" value="Winged helix-like DNA-binding domain superfamily/Winged helix DNA-binding domain"/>
    <property type="match status" value="1"/>
</dbReference>
<dbReference type="InterPro" id="IPR036388">
    <property type="entry name" value="WH-like_DNA-bd_sf"/>
</dbReference>
<comment type="similarity">
    <text evidence="1">Belongs to the sigma-70 factor family. ECF subfamily.</text>
</comment>
<dbReference type="Gene3D" id="1.10.1740.10">
    <property type="match status" value="1"/>
</dbReference>
<dbReference type="SUPFAM" id="SSF88659">
    <property type="entry name" value="Sigma3 and sigma4 domains of RNA polymerase sigma factors"/>
    <property type="match status" value="1"/>
</dbReference>
<proteinExistence type="inferred from homology"/>
<evidence type="ECO:0000259" key="5">
    <source>
        <dbReference type="Pfam" id="PF04542"/>
    </source>
</evidence>
<feature type="domain" description="RNA polymerase sigma-70 region 2" evidence="5">
    <location>
        <begin position="26"/>
        <end position="78"/>
    </location>
</feature>
<protein>
    <submittedName>
        <fullName evidence="7">RNA polymerase sigma factor</fullName>
    </submittedName>
</protein>
<keyword evidence="8" id="KW-1185">Reference proteome</keyword>
<organism evidence="7 8">
    <name type="scientific">Brevundimonas terrae</name>
    <dbReference type="NCBI Taxonomy" id="363631"/>
    <lineage>
        <taxon>Bacteria</taxon>
        <taxon>Pseudomonadati</taxon>
        <taxon>Pseudomonadota</taxon>
        <taxon>Alphaproteobacteria</taxon>
        <taxon>Caulobacterales</taxon>
        <taxon>Caulobacteraceae</taxon>
        <taxon>Brevundimonas</taxon>
    </lineage>
</organism>
<dbReference type="Pfam" id="PF08281">
    <property type="entry name" value="Sigma70_r4_2"/>
    <property type="match status" value="1"/>
</dbReference>
<name>A0ABN0Y8B0_9CAUL</name>
<sequence length="174" mass="20028">MKPPLRVLTHEDLEVAFRSSARGLRAITSRVEEDEADLAQDACLKLVETANREPIAAPTHLLYRLARNLVIDRLRSRALTTRLFRAEAIDEQHTCLAADPERALLVNERLRRALMVIEDMPSRRREAFLMHRIDGFTYLEIAREMGVSIKAVEKHISAAMLELIRKMPNDEFEK</sequence>
<dbReference type="InterPro" id="IPR013324">
    <property type="entry name" value="RNA_pol_sigma_r3/r4-like"/>
</dbReference>
<keyword evidence="2" id="KW-0805">Transcription regulation</keyword>
<evidence type="ECO:0000259" key="6">
    <source>
        <dbReference type="Pfam" id="PF08281"/>
    </source>
</evidence>
<accession>A0ABN0Y8B0</accession>
<reference evidence="7 8" key="1">
    <citation type="journal article" date="2019" name="Int. J. Syst. Evol. Microbiol.">
        <title>The Global Catalogue of Microorganisms (GCM) 10K type strain sequencing project: providing services to taxonomists for standard genome sequencing and annotation.</title>
        <authorList>
            <consortium name="The Broad Institute Genomics Platform"/>
            <consortium name="The Broad Institute Genome Sequencing Center for Infectious Disease"/>
            <person name="Wu L."/>
            <person name="Ma J."/>
        </authorList>
    </citation>
    <scope>NUCLEOTIDE SEQUENCE [LARGE SCALE GENOMIC DNA]</scope>
    <source>
        <strain evidence="7 8">JCM 13476</strain>
    </source>
</reference>
<dbReference type="EMBL" id="BAAAEJ010000004">
    <property type="protein sequence ID" value="GAA0386829.1"/>
    <property type="molecule type" value="Genomic_DNA"/>
</dbReference>
<evidence type="ECO:0000256" key="3">
    <source>
        <dbReference type="ARBA" id="ARBA00023082"/>
    </source>
</evidence>
<dbReference type="InterPro" id="IPR014284">
    <property type="entry name" value="RNA_pol_sigma-70_dom"/>
</dbReference>
<evidence type="ECO:0000256" key="4">
    <source>
        <dbReference type="ARBA" id="ARBA00023163"/>
    </source>
</evidence>
<gene>
    <name evidence="7" type="ORF">GCM10009093_12070</name>
</gene>
<dbReference type="SUPFAM" id="SSF88946">
    <property type="entry name" value="Sigma2 domain of RNA polymerase sigma factors"/>
    <property type="match status" value="1"/>
</dbReference>
<evidence type="ECO:0000256" key="1">
    <source>
        <dbReference type="ARBA" id="ARBA00010641"/>
    </source>
</evidence>
<dbReference type="InterPro" id="IPR007627">
    <property type="entry name" value="RNA_pol_sigma70_r2"/>
</dbReference>
<dbReference type="PANTHER" id="PTHR43133:SF63">
    <property type="entry name" value="RNA POLYMERASE SIGMA FACTOR FECI-RELATED"/>
    <property type="match status" value="1"/>
</dbReference>
<feature type="domain" description="RNA polymerase sigma factor 70 region 4 type 2" evidence="6">
    <location>
        <begin position="112"/>
        <end position="163"/>
    </location>
</feature>
<dbReference type="InterPro" id="IPR013249">
    <property type="entry name" value="RNA_pol_sigma70_r4_t2"/>
</dbReference>
<keyword evidence="4" id="KW-0804">Transcription</keyword>
<dbReference type="NCBIfam" id="TIGR02937">
    <property type="entry name" value="sigma70-ECF"/>
    <property type="match status" value="1"/>
</dbReference>
<comment type="caution">
    <text evidence="7">The sequence shown here is derived from an EMBL/GenBank/DDBJ whole genome shotgun (WGS) entry which is preliminary data.</text>
</comment>
<dbReference type="PANTHER" id="PTHR43133">
    <property type="entry name" value="RNA POLYMERASE ECF-TYPE SIGMA FACTO"/>
    <property type="match status" value="1"/>
</dbReference>
<evidence type="ECO:0000256" key="2">
    <source>
        <dbReference type="ARBA" id="ARBA00023015"/>
    </source>
</evidence>
<evidence type="ECO:0000313" key="7">
    <source>
        <dbReference type="EMBL" id="GAA0386829.1"/>
    </source>
</evidence>
<dbReference type="InterPro" id="IPR039425">
    <property type="entry name" value="RNA_pol_sigma-70-like"/>
</dbReference>
<keyword evidence="3" id="KW-0731">Sigma factor</keyword>
<dbReference type="RefSeq" id="WP_167179329.1">
    <property type="nucleotide sequence ID" value="NZ_BAAAEJ010000004.1"/>
</dbReference>
<dbReference type="Proteomes" id="UP001500791">
    <property type="component" value="Unassembled WGS sequence"/>
</dbReference>